<accession>A0A0B0PF51</accession>
<dbReference type="AlphaFoldDB" id="A0A0B0PF51"/>
<keyword evidence="4" id="KW-1185">Reference proteome</keyword>
<dbReference type="Proteomes" id="UP000032142">
    <property type="component" value="Unassembled WGS sequence"/>
</dbReference>
<dbReference type="EMBL" id="KN404342">
    <property type="protein sequence ID" value="KHG15674.1"/>
    <property type="molecule type" value="Genomic_DNA"/>
</dbReference>
<evidence type="ECO:0000313" key="4">
    <source>
        <dbReference type="Proteomes" id="UP000032142"/>
    </source>
</evidence>
<name>A0A0B0PF51_GOSAR</name>
<gene>
    <name evidence="3" type="ORF">F383_06853</name>
    <name evidence="2" type="ORF">F383_23682</name>
</gene>
<reference evidence="4" key="2">
    <citation type="submission" date="2014-09" db="EMBL/GenBank/DDBJ databases">
        <authorList>
            <person name="Mudge J."/>
            <person name="Ramaraj T."/>
            <person name="Lindquist I.E."/>
            <person name="Bharti A.K."/>
            <person name="Sundararajan A."/>
            <person name="Cameron C.T."/>
            <person name="Woodward J.E."/>
            <person name="May G.D."/>
            <person name="Brubaker C."/>
            <person name="Broadhvest J."/>
            <person name="Wilkins T.A."/>
        </authorList>
    </citation>
    <scope>NUCLEOTIDE SEQUENCE</scope>
    <source>
        <strain evidence="4">cv. AKA8401</strain>
    </source>
</reference>
<sequence>MNCAIYPSEPQRRGSRQRSGSTRGSSSP</sequence>
<protein>
    <submittedName>
        <fullName evidence="3">Uncharacterized protein</fullName>
    </submittedName>
</protein>
<dbReference type="EMBL" id="KN431155">
    <property type="protein sequence ID" value="KHG25068.1"/>
    <property type="molecule type" value="Genomic_DNA"/>
</dbReference>
<evidence type="ECO:0000313" key="2">
    <source>
        <dbReference type="EMBL" id="KHG15674.1"/>
    </source>
</evidence>
<evidence type="ECO:0000256" key="1">
    <source>
        <dbReference type="SAM" id="MobiDB-lite"/>
    </source>
</evidence>
<feature type="compositionally biased region" description="Low complexity" evidence="1">
    <location>
        <begin position="17"/>
        <end position="28"/>
    </location>
</feature>
<organism evidence="3 4">
    <name type="scientific">Gossypium arboreum</name>
    <name type="common">Tree cotton</name>
    <name type="synonym">Gossypium nanking</name>
    <dbReference type="NCBI Taxonomy" id="29729"/>
    <lineage>
        <taxon>Eukaryota</taxon>
        <taxon>Viridiplantae</taxon>
        <taxon>Streptophyta</taxon>
        <taxon>Embryophyta</taxon>
        <taxon>Tracheophyta</taxon>
        <taxon>Spermatophyta</taxon>
        <taxon>Magnoliopsida</taxon>
        <taxon>eudicotyledons</taxon>
        <taxon>Gunneridae</taxon>
        <taxon>Pentapetalae</taxon>
        <taxon>rosids</taxon>
        <taxon>malvids</taxon>
        <taxon>Malvales</taxon>
        <taxon>Malvaceae</taxon>
        <taxon>Malvoideae</taxon>
        <taxon>Gossypium</taxon>
    </lineage>
</organism>
<feature type="region of interest" description="Disordered" evidence="1">
    <location>
        <begin position="1"/>
        <end position="28"/>
    </location>
</feature>
<proteinExistence type="predicted"/>
<evidence type="ECO:0000313" key="3">
    <source>
        <dbReference type="EMBL" id="KHG25068.1"/>
    </source>
</evidence>
<reference evidence="3" key="1">
    <citation type="submission" date="2014-09" db="EMBL/GenBank/DDBJ databases">
        <title>G. arboreum L. cv. AKA8401 A2 genome assembly version 1.0.</title>
        <authorList>
            <person name="Mudge J."/>
            <person name="Ramaraj T."/>
            <person name="Lindquist I.E."/>
            <person name="Bharti A.K."/>
            <person name="Sundararajan A."/>
            <person name="Cameron C.T."/>
            <person name="Woodward J.E."/>
            <person name="May G.D."/>
            <person name="Brubaker C."/>
            <person name="Broadhvest J."/>
            <person name="Wilkins T.A."/>
        </authorList>
    </citation>
    <scope>NUCLEOTIDE SEQUENCE</scope>
</reference>